<organism evidence="7 8">
    <name type="scientific">Flavobacterium subsaxonicum WB 4.1-42 = DSM 21790</name>
    <dbReference type="NCBI Taxonomy" id="1121898"/>
    <lineage>
        <taxon>Bacteria</taxon>
        <taxon>Pseudomonadati</taxon>
        <taxon>Bacteroidota</taxon>
        <taxon>Flavobacteriia</taxon>
        <taxon>Flavobacteriales</taxon>
        <taxon>Flavobacteriaceae</taxon>
        <taxon>Flavobacterium</taxon>
    </lineage>
</organism>
<comment type="caution">
    <text evidence="7">The sequence shown here is derived from an EMBL/GenBank/DDBJ whole genome shotgun (WGS) entry which is preliminary data.</text>
</comment>
<evidence type="ECO:0000256" key="2">
    <source>
        <dbReference type="ARBA" id="ARBA00007749"/>
    </source>
</evidence>
<dbReference type="STRING" id="1121898.GCA_000422725_01980"/>
<accession>A0A0A2MLT7</accession>
<reference evidence="7 8" key="1">
    <citation type="submission" date="2013-09" db="EMBL/GenBank/DDBJ databases">
        <authorList>
            <person name="Zeng Z."/>
            <person name="Chen C."/>
        </authorList>
    </citation>
    <scope>NUCLEOTIDE SEQUENCE [LARGE SCALE GENOMIC DNA]</scope>
    <source>
        <strain evidence="7 8">WB 4.1-42</strain>
    </source>
</reference>
<feature type="domain" description="Metallo-beta-lactamase" evidence="6">
    <location>
        <begin position="38"/>
        <end position="235"/>
    </location>
</feature>
<keyword evidence="3" id="KW-0479">Metal-binding</keyword>
<dbReference type="PANTHER" id="PTHR42978:SF2">
    <property type="entry name" value="102 KBASES UNSTABLE REGION: FROM 1 TO 119443"/>
    <property type="match status" value="1"/>
</dbReference>
<dbReference type="Pfam" id="PF00753">
    <property type="entry name" value="Lactamase_B"/>
    <property type="match status" value="1"/>
</dbReference>
<evidence type="ECO:0000256" key="1">
    <source>
        <dbReference type="ARBA" id="ARBA00001947"/>
    </source>
</evidence>
<comment type="cofactor">
    <cofactor evidence="1">
        <name>Zn(2+)</name>
        <dbReference type="ChEBI" id="CHEBI:29105"/>
    </cofactor>
</comment>
<evidence type="ECO:0000259" key="6">
    <source>
        <dbReference type="SMART" id="SM00849"/>
    </source>
</evidence>
<dbReference type="EMBL" id="JRLY01000005">
    <property type="protein sequence ID" value="KGO93264.1"/>
    <property type="molecule type" value="Genomic_DNA"/>
</dbReference>
<evidence type="ECO:0000256" key="5">
    <source>
        <dbReference type="ARBA" id="ARBA00022833"/>
    </source>
</evidence>
<dbReference type="GO" id="GO:0046872">
    <property type="term" value="F:metal ion binding"/>
    <property type="evidence" value="ECO:0007669"/>
    <property type="project" value="UniProtKB-KW"/>
</dbReference>
<dbReference type="InterPro" id="IPR001279">
    <property type="entry name" value="Metallo-B-lactamas"/>
</dbReference>
<dbReference type="InterPro" id="IPR036866">
    <property type="entry name" value="RibonucZ/Hydroxyglut_hydro"/>
</dbReference>
<sequence>MTIIPLNEGIFTVTKDKIFTPITREEVKTAGPDLLKMSVCPFLIVLPNDVLLLDAGLGCMKDGKPQIITLIEDAGYTATDITKVLLSHLHKDHVDGLGYMDGDAFISNFPNAEIYLQQNELKYALEQLSSHSFNQEILEQIADLPNLVFMANDKGTIGDHITFEVTGGHTPFHQVFWIKEDSTTAFYGADNLPQISYLKFYIAYKSDFDGKTAKELRQKWEQQAQDQKWTVLFYHDFSKNSVVF</sequence>
<evidence type="ECO:0000313" key="7">
    <source>
        <dbReference type="EMBL" id="KGO93264.1"/>
    </source>
</evidence>
<dbReference type="GO" id="GO:0016787">
    <property type="term" value="F:hydrolase activity"/>
    <property type="evidence" value="ECO:0007669"/>
    <property type="project" value="UniProtKB-KW"/>
</dbReference>
<dbReference type="Proteomes" id="UP000030111">
    <property type="component" value="Unassembled WGS sequence"/>
</dbReference>
<evidence type="ECO:0000313" key="8">
    <source>
        <dbReference type="Proteomes" id="UP000030111"/>
    </source>
</evidence>
<dbReference type="OrthoDB" id="9802897at2"/>
<comment type="similarity">
    <text evidence="2">Belongs to the metallo-beta-lactamase superfamily.</text>
</comment>
<dbReference type="eggNOG" id="COG0491">
    <property type="taxonomic scope" value="Bacteria"/>
</dbReference>
<dbReference type="RefSeq" id="WP_026990807.1">
    <property type="nucleotide sequence ID" value="NZ_AUGP01000018.1"/>
</dbReference>
<protein>
    <submittedName>
        <fullName evidence="7">Beta-lactamase</fullName>
    </submittedName>
</protein>
<proteinExistence type="inferred from homology"/>
<dbReference type="InterPro" id="IPR051013">
    <property type="entry name" value="MBL_superfamily_lactonases"/>
</dbReference>
<evidence type="ECO:0000256" key="3">
    <source>
        <dbReference type="ARBA" id="ARBA00022723"/>
    </source>
</evidence>
<name>A0A0A2MLT7_9FLAO</name>
<dbReference type="PANTHER" id="PTHR42978">
    <property type="entry name" value="QUORUM-QUENCHING LACTONASE YTNP-RELATED-RELATED"/>
    <property type="match status" value="1"/>
</dbReference>
<evidence type="ECO:0000256" key="4">
    <source>
        <dbReference type="ARBA" id="ARBA00022801"/>
    </source>
</evidence>
<keyword evidence="4" id="KW-0378">Hydrolase</keyword>
<keyword evidence="5" id="KW-0862">Zinc</keyword>
<dbReference type="Gene3D" id="3.60.15.10">
    <property type="entry name" value="Ribonuclease Z/Hydroxyacylglutathione hydrolase-like"/>
    <property type="match status" value="1"/>
</dbReference>
<dbReference type="SMART" id="SM00849">
    <property type="entry name" value="Lactamase_B"/>
    <property type="match status" value="1"/>
</dbReference>
<dbReference type="AlphaFoldDB" id="A0A0A2MLT7"/>
<dbReference type="SUPFAM" id="SSF56281">
    <property type="entry name" value="Metallo-hydrolase/oxidoreductase"/>
    <property type="match status" value="1"/>
</dbReference>
<keyword evidence="8" id="KW-1185">Reference proteome</keyword>
<gene>
    <name evidence="7" type="ORF">Q766_08130</name>
</gene>